<keyword evidence="9 12" id="KW-0505">Motor protein</keyword>
<dbReference type="Pfam" id="PF00063">
    <property type="entry name" value="Myosin_head"/>
    <property type="match status" value="1"/>
</dbReference>
<dbReference type="Gene3D" id="1.20.120.720">
    <property type="entry name" value="Myosin VI head, motor domain, U50 subdomain"/>
    <property type="match status" value="1"/>
</dbReference>
<dbReference type="Pfam" id="PF21998">
    <property type="entry name" value="FERM_C1_MyoVII"/>
    <property type="match status" value="1"/>
</dbReference>
<evidence type="ECO:0000259" key="17">
    <source>
        <dbReference type="PROSITE" id="PS51016"/>
    </source>
</evidence>
<dbReference type="GO" id="GO:0009887">
    <property type="term" value="P:animal organ morphogenesis"/>
    <property type="evidence" value="ECO:0007669"/>
    <property type="project" value="UniProtKB-ARBA"/>
</dbReference>
<dbReference type="PROSITE" id="PS50096">
    <property type="entry name" value="IQ"/>
    <property type="match status" value="3"/>
</dbReference>
<dbReference type="Gene3D" id="1.25.40.530">
    <property type="entry name" value="MyTH4 domain"/>
    <property type="match status" value="2"/>
</dbReference>
<dbReference type="GO" id="GO:0005902">
    <property type="term" value="C:microvillus"/>
    <property type="evidence" value="ECO:0007669"/>
    <property type="project" value="UniProtKB-ARBA"/>
</dbReference>
<dbReference type="FunFam" id="1.25.40.530:FF:000004">
    <property type="entry name" value="Myosin VIIA"/>
    <property type="match status" value="1"/>
</dbReference>
<dbReference type="CDD" id="cd01381">
    <property type="entry name" value="MYSc_Myo7"/>
    <property type="match status" value="1"/>
</dbReference>
<dbReference type="FunFam" id="2.30.29.30:FF:000079">
    <property type="entry name" value="unconventional myosin-VIIa"/>
    <property type="match status" value="1"/>
</dbReference>
<feature type="binding site" evidence="12">
    <location>
        <begin position="63"/>
        <end position="70"/>
    </location>
    <ligand>
        <name>ATP</name>
        <dbReference type="ChEBI" id="CHEBI:30616"/>
    </ligand>
</feature>
<sequence>TYTGSILVAVNPYQLLPIYSPEQIRLYTNKKIGEMPPHIFAIADNCYFNMQRNNKDQCCIISGESGAGKTESTKLILQFLAAISGQHSWIEQQVLEANPILEAFGNAKTIRNDNSSRFGKYIDIHFNKRGAIEGAKIEQYLLEKSRVCRQAQDERNYHVFYCMLRGMTMEQKKKLGLGKATDYNYLAMGNCTTCDGRDDSKEYANIRSAMKVLMFTDTENWEISKLLAAILHMGNLQYEARTYDNLDACEVVQSASLITAASLLEVDPQDVMNCLTSRTIITRGETVSTPLSMEQALDVRDAFVKGIYGRLFVWIVEKINAAIYRPPSQELKSVRRSIGLLDIFGFENFTVNSFEQLCINFANENLQQFFVRHVFKLEQEEYNLENINWQHIEFTDNQDALDMIAIKPMNIISLIDEESKFPKGTDATMLHKLNSQHKLNTNYIPPKNNYETQFGINHFAGIVYYETKGFLEKNRDTLHGDIIQLVHSSKNKFIKQIFQADVAMGAETRKRSPTLSSQFKRSLELLMRTLSVCQPFFVRCIKPNEYKKPMLFDRELCVRQLRYSGMMETIRIRRAGYPIRYTFVEFVDRYRVLMPGVKPAYKQGDLRGTCQRIAEAVLGKDDDWQIGKTKIFLKDHHDMLLEIERDKAITDKVILIQKVVRGFKDRSNFLKVRNSVLMIQRYWRGHNCRKNYGAMRIGFLRLQALYRSRKLHKQYHMARRRIIEFQARCRGYLVRRAFRHRLWAVLTVQAYARGMIARRLYKRLRGEYHRRLEAEKLRLAEEERLRKEMSAKKAKEEAEKKHQVRLAQLAREDAEREVKEKEEARRKKELLEKMEKARNEPVNDSEMVDKMFGFLGTTSSLPGQEGQAPNGFEDLERAQKELEEEDLDAALPLPEEEEEDLSEYKFAKFAATYFQGTTTHTYIRRPLKQPLLYHEDEGDQLAALAVWITILRFMGDLPEPKYHTAMSDGGEKIPVMTKIYETLGKKTYKKELQALQGEGESTHIDGHKKNSVRHKLVSLTLKKKSKLTEEVTKRLHDGESTLQGNSMLEDRPTSNLEKLHFIIGNGILRPALRDEIYCQICKQLTQNPSKSSHARGWILMSLCVGCFAPSEKFVKYLRNFINGGPPGYAPYCEERLRRTFANGTRTQPPSWLELQATKSKKPIMLPVTFMDGTTKTLLTDSATTAKELCNSLADKISLKDRFGFSLYIALFDKVSSLGSGNDHVMDAVSQCEQYAKEQGAQERNAPWRLFFRKEIFTPWHNPSEDNVATNLIYQQIVRGVKFGEYRCDKEEDLAELASQQYYVDYGSEMVLERLLNLIPSYIPDREITASKTVEKWAQLIIAAHKKGIYTQKRADPKKVKEEVVDFARFKWPLLFSRFYEAFKFSGPSLPKNDVIVAVNWTGVYFVDEQEQVLLELSFPEITAVSSSSFTLATIKGDEYTFTSNNAEDIRDLVVTFLEGLRKRSKYVVTLQDNPNPVGEESGFLSFLKGDLIVLDQDTGEHVMNSGWANGFNERTKQRGDFPTDSVYVLPTVTMPPLEIVALVTMTPDQRQDVIRTSQLAISDSEERVKPYTLEEFSYDYFRPPPKHTLSRVMITKSRGKDKLWCYTREPIKQPLLKKILGSEELSQEACMAFIAVLKYMGDYPSKRTRSVNELTDQIFEGALKAEPLKDEIYCQTLKQLTDNHIKYSEEKGWELLWLCTGLFPPSNILLPHVQRFLQSRKHHPLAADCIQRLQKALRNGSRKYPPHLVEVEAIQHKTTQIFHKVYFPDDTDEAFEVESSTKAKDFCQNISNRLLLKSSEGFSLFVKISDKVISVPEGDFFFDFVRHLTDWIKKARPAKDGIVPSLTYQVFFMKKLWTNTTPGKDSMADSIFHYYQELPKYLRGYHKCTREEVLQLAALIYRVKFEDDKSYFPSIPKLLKELVPQDLVRQLSPDDWKRSIVAYYNKHAGKTREEAKLAFLKIVFKWPTFGSAFFEVKQTTEPNYPEILLIAINKHGVSLIDPKTKDILITHPFTKISNWSSGNTYFHITIGNLVRGSKLLCETSLGYKMDDLLTSYISQMLTAMSKQRSAKGSK</sequence>
<dbReference type="Gene3D" id="3.10.20.90">
    <property type="entry name" value="Phosphatidylinositol 3-kinase Catalytic Subunit, Chain A, domain 1"/>
    <property type="match status" value="2"/>
</dbReference>
<dbReference type="CDD" id="cd13198">
    <property type="entry name" value="FERM_C1_MyoVII"/>
    <property type="match status" value="1"/>
</dbReference>
<dbReference type="InterPro" id="IPR036106">
    <property type="entry name" value="MYSc_Myo7"/>
</dbReference>
<dbReference type="InterPro" id="IPR041794">
    <property type="entry name" value="MyoVII_FERM_C2"/>
</dbReference>
<evidence type="ECO:0000256" key="4">
    <source>
        <dbReference type="ARBA" id="ARBA00022490"/>
    </source>
</evidence>
<dbReference type="GO" id="GO:0003779">
    <property type="term" value="F:actin binding"/>
    <property type="evidence" value="ECO:0007669"/>
    <property type="project" value="UniProtKB-KW"/>
</dbReference>
<keyword evidence="3 11" id="KW-0728">SH3 domain</keyword>
<evidence type="ECO:0000256" key="5">
    <source>
        <dbReference type="ARBA" id="ARBA00022737"/>
    </source>
</evidence>
<dbReference type="SMART" id="SM00295">
    <property type="entry name" value="B41"/>
    <property type="match status" value="2"/>
</dbReference>
<dbReference type="FunFam" id="2.30.30.40:FF:000113">
    <property type="entry name" value="unconventional myosin-VIIa"/>
    <property type="match status" value="1"/>
</dbReference>
<dbReference type="PROSITE" id="PS01179">
    <property type="entry name" value="PID"/>
    <property type="match status" value="1"/>
</dbReference>
<dbReference type="CDD" id="cd13199">
    <property type="entry name" value="FERM_C2_MyoVII"/>
    <property type="match status" value="1"/>
</dbReference>
<dbReference type="CDD" id="cd17093">
    <property type="entry name" value="FERM2_F1_Myosin-VII"/>
    <property type="match status" value="1"/>
</dbReference>
<dbReference type="SUPFAM" id="SSF54236">
    <property type="entry name" value="Ubiquitin-like"/>
    <property type="match status" value="2"/>
</dbReference>
<keyword evidence="7 12" id="KW-0067">ATP-binding</keyword>
<dbReference type="Gene3D" id="3.40.850.10">
    <property type="entry name" value="Kinesin motor domain"/>
    <property type="match status" value="1"/>
</dbReference>
<protein>
    <submittedName>
        <fullName evidence="19">Myosin VIIA</fullName>
    </submittedName>
</protein>
<dbReference type="SMART" id="SM00015">
    <property type="entry name" value="IQ"/>
    <property type="match status" value="4"/>
</dbReference>
<dbReference type="InterPro" id="IPR000857">
    <property type="entry name" value="MyTH4_dom"/>
</dbReference>
<dbReference type="FunFam" id="3.10.20.90:FF:000036">
    <property type="entry name" value="Unconventional myosin-VIIa"/>
    <property type="match status" value="1"/>
</dbReference>
<dbReference type="PANTHER" id="PTHR22692:SF34">
    <property type="entry name" value="MYOSIN VIIA"/>
    <property type="match status" value="1"/>
</dbReference>
<dbReference type="SMART" id="SM00139">
    <property type="entry name" value="MyTH4"/>
    <property type="match status" value="2"/>
</dbReference>
<keyword evidence="13" id="KW-0175">Coiled coil</keyword>
<evidence type="ECO:0000313" key="20">
    <source>
        <dbReference type="Proteomes" id="UP000694555"/>
    </source>
</evidence>
<keyword evidence="8 12" id="KW-0518">Myosin</keyword>
<dbReference type="InterPro" id="IPR000299">
    <property type="entry name" value="FERM_domain"/>
</dbReference>
<evidence type="ECO:0000256" key="12">
    <source>
        <dbReference type="PROSITE-ProRule" id="PRU00782"/>
    </source>
</evidence>
<keyword evidence="6 12" id="KW-0547">Nucleotide-binding</keyword>
<reference evidence="19" key="1">
    <citation type="submission" date="2025-08" db="UniProtKB">
        <authorList>
            <consortium name="Ensembl"/>
        </authorList>
    </citation>
    <scope>IDENTIFICATION</scope>
</reference>
<dbReference type="FunFam" id="1.10.10.820:FF:000001">
    <property type="entry name" value="Myosin heavy chain"/>
    <property type="match status" value="1"/>
</dbReference>
<feature type="domain" description="MyTH4" evidence="17">
    <location>
        <begin position="922"/>
        <end position="1158"/>
    </location>
</feature>
<dbReference type="InterPro" id="IPR001452">
    <property type="entry name" value="SH3_domain"/>
</dbReference>
<comment type="subcellular location">
    <subcellularLocation>
        <location evidence="1">Cytoplasm</location>
    </subcellularLocation>
</comment>
<evidence type="ECO:0000256" key="13">
    <source>
        <dbReference type="SAM" id="Coils"/>
    </source>
</evidence>
<dbReference type="CDD" id="cd17092">
    <property type="entry name" value="FERM1_F1_Myosin-VII"/>
    <property type="match status" value="1"/>
</dbReference>
<dbReference type="GO" id="GO:0005524">
    <property type="term" value="F:ATP binding"/>
    <property type="evidence" value="ECO:0007669"/>
    <property type="project" value="UniProtKB-UniRule"/>
</dbReference>
<dbReference type="Ensembl" id="ENSBJAT00000018178.1">
    <property type="protein sequence ID" value="ENSBJAP00000017699.1"/>
    <property type="gene ID" value="ENSBJAG00000011630.1"/>
</dbReference>
<dbReference type="Pfam" id="PF21989">
    <property type="entry name" value="RA_2"/>
    <property type="match status" value="2"/>
</dbReference>
<evidence type="ECO:0000256" key="3">
    <source>
        <dbReference type="ARBA" id="ARBA00022443"/>
    </source>
</evidence>
<proteinExistence type="inferred from homology"/>
<dbReference type="InterPro" id="IPR038185">
    <property type="entry name" value="MyTH4_dom_sf"/>
</dbReference>
<dbReference type="PRINTS" id="PR00193">
    <property type="entry name" value="MYOSINHEAVY"/>
</dbReference>
<dbReference type="FunFam" id="3.10.20.90:FF:000051">
    <property type="entry name" value="Unconventional myosin-VIIa"/>
    <property type="match status" value="1"/>
</dbReference>
<comment type="similarity">
    <text evidence="2 12">Belongs to the TRAFAC class myosin-kinesin ATPase superfamily. Myosin family.</text>
</comment>
<dbReference type="InterPro" id="IPR027417">
    <property type="entry name" value="P-loop_NTPase"/>
</dbReference>
<dbReference type="GO" id="GO:0005737">
    <property type="term" value="C:cytoplasm"/>
    <property type="evidence" value="ECO:0007669"/>
    <property type="project" value="UniProtKB-SubCell"/>
</dbReference>
<dbReference type="Gene3D" id="2.30.29.30">
    <property type="entry name" value="Pleckstrin-homology domain (PH domain)/Phosphotyrosine-binding domain (PTB)"/>
    <property type="match status" value="2"/>
</dbReference>
<dbReference type="Gene3D" id="1.20.5.190">
    <property type="match status" value="2"/>
</dbReference>
<feature type="region of interest" description="Actin-binding" evidence="12">
    <location>
        <begin position="523"/>
        <end position="545"/>
    </location>
</feature>
<dbReference type="InterPro" id="IPR041793">
    <property type="entry name" value="MyoVII_FERM_C1"/>
</dbReference>
<dbReference type="InterPro" id="IPR006020">
    <property type="entry name" value="PTB/PI_dom"/>
</dbReference>
<dbReference type="InterPro" id="IPR036961">
    <property type="entry name" value="Kinesin_motor_dom_sf"/>
</dbReference>
<dbReference type="InterPro" id="IPR014352">
    <property type="entry name" value="FERM/acyl-CoA-bd_prot_sf"/>
</dbReference>
<dbReference type="InterPro" id="IPR029071">
    <property type="entry name" value="Ubiquitin-like_domsf"/>
</dbReference>
<evidence type="ECO:0000259" key="14">
    <source>
        <dbReference type="PROSITE" id="PS01179"/>
    </source>
</evidence>
<evidence type="ECO:0000259" key="15">
    <source>
        <dbReference type="PROSITE" id="PS50002"/>
    </source>
</evidence>
<dbReference type="SUPFAM" id="SSF50044">
    <property type="entry name" value="SH3-domain"/>
    <property type="match status" value="1"/>
</dbReference>
<dbReference type="PROSITE" id="PS50002">
    <property type="entry name" value="SH3"/>
    <property type="match status" value="1"/>
</dbReference>
<feature type="domain" description="Myosin motor" evidence="18">
    <location>
        <begin position="1"/>
        <end position="646"/>
    </location>
</feature>
<evidence type="ECO:0000256" key="6">
    <source>
        <dbReference type="ARBA" id="ARBA00022741"/>
    </source>
</evidence>
<evidence type="ECO:0000313" key="19">
    <source>
        <dbReference type="Ensembl" id="ENSBJAP00000017699.1"/>
    </source>
</evidence>
<dbReference type="InterPro" id="IPR036028">
    <property type="entry name" value="SH3-like_dom_sf"/>
</dbReference>
<dbReference type="Gene3D" id="6.20.240.20">
    <property type="match status" value="1"/>
</dbReference>
<dbReference type="FunFam" id="1.20.80.10:FF:000012">
    <property type="entry name" value="Myosin VIIA"/>
    <property type="match status" value="1"/>
</dbReference>
<feature type="domain" description="MyTH4" evidence="17">
    <location>
        <begin position="1606"/>
        <end position="1755"/>
    </location>
</feature>
<dbReference type="InterPro" id="IPR035963">
    <property type="entry name" value="FERM_2"/>
</dbReference>
<dbReference type="Gene3D" id="1.20.80.10">
    <property type="match status" value="2"/>
</dbReference>
<dbReference type="Gene3D" id="2.30.30.40">
    <property type="entry name" value="SH3 Domains"/>
    <property type="match status" value="1"/>
</dbReference>
<keyword evidence="20" id="KW-1185">Reference proteome</keyword>
<dbReference type="InterPro" id="IPR051567">
    <property type="entry name" value="Unconventional_Myosin_ATPase"/>
</dbReference>
<evidence type="ECO:0000256" key="10">
    <source>
        <dbReference type="ARBA" id="ARBA00023203"/>
    </source>
</evidence>
<accession>A0A8C0BJU3</accession>
<dbReference type="SMART" id="SM00326">
    <property type="entry name" value="SH3"/>
    <property type="match status" value="1"/>
</dbReference>
<dbReference type="InterPro" id="IPR019749">
    <property type="entry name" value="Band_41_domain"/>
</dbReference>
<dbReference type="PROSITE" id="PS51016">
    <property type="entry name" value="MYTH4"/>
    <property type="match status" value="2"/>
</dbReference>
<dbReference type="GO" id="GO:0007423">
    <property type="term" value="P:sensory organ development"/>
    <property type="evidence" value="ECO:0007669"/>
    <property type="project" value="UniProtKB-ARBA"/>
</dbReference>
<dbReference type="GO" id="GO:0030182">
    <property type="term" value="P:neuron differentiation"/>
    <property type="evidence" value="ECO:0007669"/>
    <property type="project" value="UniProtKB-ARBA"/>
</dbReference>
<dbReference type="Gene3D" id="1.20.58.530">
    <property type="match status" value="1"/>
</dbReference>
<dbReference type="SUPFAM" id="SSF50729">
    <property type="entry name" value="PH domain-like"/>
    <property type="match status" value="1"/>
</dbReference>
<evidence type="ECO:0000256" key="2">
    <source>
        <dbReference type="ARBA" id="ARBA00008314"/>
    </source>
</evidence>
<dbReference type="SMART" id="SM00242">
    <property type="entry name" value="MYSc"/>
    <property type="match status" value="1"/>
</dbReference>
<feature type="coiled-coil region" evidence="13">
    <location>
        <begin position="772"/>
        <end position="840"/>
    </location>
</feature>
<dbReference type="SUPFAM" id="SSF47031">
    <property type="entry name" value="Second domain of FERM"/>
    <property type="match status" value="2"/>
</dbReference>
<dbReference type="SUPFAM" id="SSF52540">
    <property type="entry name" value="P-loop containing nucleoside triphosphate hydrolases"/>
    <property type="match status" value="2"/>
</dbReference>
<organism evidence="19 20">
    <name type="scientific">Buteo japonicus</name>
    <dbReference type="NCBI Taxonomy" id="224669"/>
    <lineage>
        <taxon>Eukaryota</taxon>
        <taxon>Metazoa</taxon>
        <taxon>Chordata</taxon>
        <taxon>Craniata</taxon>
        <taxon>Vertebrata</taxon>
        <taxon>Euteleostomi</taxon>
        <taxon>Archelosauria</taxon>
        <taxon>Archosauria</taxon>
        <taxon>Dinosauria</taxon>
        <taxon>Saurischia</taxon>
        <taxon>Theropoda</taxon>
        <taxon>Coelurosauria</taxon>
        <taxon>Aves</taxon>
        <taxon>Neognathae</taxon>
        <taxon>Neoaves</taxon>
        <taxon>Telluraves</taxon>
        <taxon>Accipitrimorphae</taxon>
        <taxon>Accipitriformes</taxon>
        <taxon>Accipitridae</taxon>
        <taxon>Accipitrinae</taxon>
        <taxon>Buteo</taxon>
    </lineage>
</organism>
<dbReference type="Gene3D" id="1.10.10.820">
    <property type="match status" value="1"/>
</dbReference>
<keyword evidence="10 12" id="KW-0009">Actin-binding</keyword>
<dbReference type="Pfam" id="PF00373">
    <property type="entry name" value="FERM_M"/>
    <property type="match status" value="1"/>
</dbReference>
<reference evidence="19" key="2">
    <citation type="submission" date="2025-09" db="UniProtKB">
        <authorList>
            <consortium name="Ensembl"/>
        </authorList>
    </citation>
    <scope>IDENTIFICATION</scope>
</reference>
<name>A0A8C0BJU3_9AVES</name>
<dbReference type="InterPro" id="IPR002404">
    <property type="entry name" value="IRS_PTB"/>
</dbReference>
<dbReference type="InterPro" id="IPR019748">
    <property type="entry name" value="FERM_central"/>
</dbReference>
<dbReference type="PROSITE" id="PS51456">
    <property type="entry name" value="MYOSIN_MOTOR"/>
    <property type="match status" value="1"/>
</dbReference>
<dbReference type="InterPro" id="IPR001609">
    <property type="entry name" value="Myosin_head_motor_dom-like"/>
</dbReference>
<dbReference type="InterPro" id="IPR000048">
    <property type="entry name" value="IQ_motif_EF-hand-BS"/>
</dbReference>
<dbReference type="GO" id="GO:0007605">
    <property type="term" value="P:sensory perception of sound"/>
    <property type="evidence" value="ECO:0007669"/>
    <property type="project" value="UniProtKB-ARBA"/>
</dbReference>
<dbReference type="GO" id="GO:0003774">
    <property type="term" value="F:cytoskeletal motor activity"/>
    <property type="evidence" value="ECO:0007669"/>
    <property type="project" value="UniProtKB-UniRule"/>
</dbReference>
<feature type="domain" description="PID" evidence="14">
    <location>
        <begin position="1990"/>
        <end position="2017"/>
    </location>
</feature>
<keyword evidence="5" id="KW-0677">Repeat</keyword>
<evidence type="ECO:0000256" key="9">
    <source>
        <dbReference type="ARBA" id="ARBA00023175"/>
    </source>
</evidence>
<dbReference type="Pfam" id="PF02174">
    <property type="entry name" value="IRS"/>
    <property type="match status" value="1"/>
</dbReference>
<evidence type="ECO:0000256" key="7">
    <source>
        <dbReference type="ARBA" id="ARBA00022840"/>
    </source>
</evidence>
<dbReference type="Proteomes" id="UP000694555">
    <property type="component" value="Unplaced"/>
</dbReference>
<dbReference type="Pfam" id="PF00612">
    <property type="entry name" value="IQ"/>
    <property type="match status" value="4"/>
</dbReference>
<feature type="domain" description="FERM" evidence="16">
    <location>
        <begin position="1761"/>
        <end position="2064"/>
    </location>
</feature>
<evidence type="ECO:0000259" key="16">
    <source>
        <dbReference type="PROSITE" id="PS50057"/>
    </source>
</evidence>
<keyword evidence="4" id="KW-0963">Cytoplasm</keyword>
<evidence type="ECO:0000256" key="11">
    <source>
        <dbReference type="PROSITE-ProRule" id="PRU00192"/>
    </source>
</evidence>
<dbReference type="FunFam" id="1.20.80.10:FF:000013">
    <property type="entry name" value="Unconventional myosin-VIIa"/>
    <property type="match status" value="1"/>
</dbReference>
<dbReference type="Pfam" id="PF00784">
    <property type="entry name" value="MyTH4"/>
    <property type="match status" value="2"/>
</dbReference>
<dbReference type="FunFam" id="2.30.29.30:FF:000075">
    <property type="entry name" value="unconventional myosin-VIIa"/>
    <property type="match status" value="1"/>
</dbReference>
<feature type="domain" description="SH3" evidence="15">
    <location>
        <begin position="1462"/>
        <end position="1531"/>
    </location>
</feature>
<dbReference type="InterPro" id="IPR011993">
    <property type="entry name" value="PH-like_dom_sf"/>
</dbReference>
<dbReference type="GO" id="GO:0016459">
    <property type="term" value="C:myosin complex"/>
    <property type="evidence" value="ECO:0007669"/>
    <property type="project" value="UniProtKB-KW"/>
</dbReference>
<dbReference type="GO" id="GO:0045177">
    <property type="term" value="C:apical part of cell"/>
    <property type="evidence" value="ECO:0007669"/>
    <property type="project" value="UniProtKB-ARBA"/>
</dbReference>
<feature type="domain" description="FERM" evidence="16">
    <location>
        <begin position="1163"/>
        <end position="1482"/>
    </location>
</feature>
<dbReference type="PANTHER" id="PTHR22692">
    <property type="entry name" value="MYOSIN VII, XV"/>
    <property type="match status" value="1"/>
</dbReference>
<dbReference type="CDD" id="cd14473">
    <property type="entry name" value="FERM_B-lobe"/>
    <property type="match status" value="2"/>
</dbReference>
<evidence type="ECO:0000256" key="1">
    <source>
        <dbReference type="ARBA" id="ARBA00004496"/>
    </source>
</evidence>
<evidence type="ECO:0000259" key="18">
    <source>
        <dbReference type="PROSITE" id="PS51456"/>
    </source>
</evidence>
<evidence type="ECO:0000256" key="8">
    <source>
        <dbReference type="ARBA" id="ARBA00023123"/>
    </source>
</evidence>
<dbReference type="PROSITE" id="PS50057">
    <property type="entry name" value="FERM_3"/>
    <property type="match status" value="2"/>
</dbReference>